<dbReference type="AlphaFoldDB" id="A0A7I7PI75"/>
<sequence>MRVISPVVSLSQRRVKAIGSVAKARNGTLGTYQAGEMLMFDALALNQYER</sequence>
<protein>
    <submittedName>
        <fullName evidence="1">Uncharacterized protein</fullName>
    </submittedName>
</protein>
<proteinExistence type="predicted"/>
<organism evidence="1 2">
    <name type="scientific">Mycobacterium noviomagense</name>
    <dbReference type="NCBI Taxonomy" id="459858"/>
    <lineage>
        <taxon>Bacteria</taxon>
        <taxon>Bacillati</taxon>
        <taxon>Actinomycetota</taxon>
        <taxon>Actinomycetes</taxon>
        <taxon>Mycobacteriales</taxon>
        <taxon>Mycobacteriaceae</taxon>
        <taxon>Mycobacterium</taxon>
    </lineage>
</organism>
<accession>A0A7I7PI75</accession>
<reference evidence="1 2" key="1">
    <citation type="journal article" date="2019" name="Emerg. Microbes Infect.">
        <title>Comprehensive subspecies identification of 175 nontuberculous mycobacteria species based on 7547 genomic profiles.</title>
        <authorList>
            <person name="Matsumoto Y."/>
            <person name="Kinjo T."/>
            <person name="Motooka D."/>
            <person name="Nabeya D."/>
            <person name="Jung N."/>
            <person name="Uechi K."/>
            <person name="Horii T."/>
            <person name="Iida T."/>
            <person name="Fujita J."/>
            <person name="Nakamura S."/>
        </authorList>
    </citation>
    <scope>NUCLEOTIDE SEQUENCE [LARGE SCALE GENOMIC DNA]</scope>
    <source>
        <strain evidence="1 2">JCM 16367</strain>
    </source>
</reference>
<evidence type="ECO:0000313" key="2">
    <source>
        <dbReference type="Proteomes" id="UP000466894"/>
    </source>
</evidence>
<dbReference type="KEGG" id="mnv:MNVI_36220"/>
<name>A0A7I7PI75_9MYCO</name>
<dbReference type="Proteomes" id="UP000466894">
    <property type="component" value="Chromosome"/>
</dbReference>
<gene>
    <name evidence="1" type="ORF">MNVI_36220</name>
</gene>
<dbReference type="EMBL" id="AP022583">
    <property type="protein sequence ID" value="BBY08304.1"/>
    <property type="molecule type" value="Genomic_DNA"/>
</dbReference>
<evidence type="ECO:0000313" key="1">
    <source>
        <dbReference type="EMBL" id="BBY08304.1"/>
    </source>
</evidence>